<reference evidence="16 17" key="1">
    <citation type="journal article" date="2017" name="Water Res.">
        <title>Comammox in drinking water systems.</title>
        <authorList>
            <person name="Wang Y."/>
            <person name="Ma L."/>
            <person name="Mao Y."/>
            <person name="Jiang X."/>
            <person name="Xia Y."/>
            <person name="Yu K."/>
            <person name="Li B."/>
            <person name="Zhang T."/>
        </authorList>
    </citation>
    <scope>NUCLEOTIDE SEQUENCE [LARGE SCALE GENOMIC DNA]</scope>
    <source>
        <strain evidence="16">SG_bin8</strain>
    </source>
</reference>
<proteinExistence type="inferred from homology"/>
<evidence type="ECO:0000256" key="5">
    <source>
        <dbReference type="ARBA" id="ARBA00013101"/>
    </source>
</evidence>
<dbReference type="STRING" id="1827387.A4S15_14060"/>
<name>A0A1W9HQW0_9HYPH</name>
<keyword evidence="13" id="KW-0100">Branched-chain amino acid biosynthesis</keyword>
<dbReference type="InterPro" id="IPR050501">
    <property type="entry name" value="ICDH/IPMDH"/>
</dbReference>
<keyword evidence="11" id="KW-0520">NAD</keyword>
<accession>A0A1W9HQW0</accession>
<feature type="domain" description="Isopropylmalate dehydrogenase-like" evidence="15">
    <location>
        <begin position="8"/>
        <end position="357"/>
    </location>
</feature>
<evidence type="ECO:0000259" key="15">
    <source>
        <dbReference type="SMART" id="SM01329"/>
    </source>
</evidence>
<evidence type="ECO:0000256" key="7">
    <source>
        <dbReference type="ARBA" id="ARBA00022605"/>
    </source>
</evidence>
<evidence type="ECO:0000256" key="13">
    <source>
        <dbReference type="ARBA" id="ARBA00023304"/>
    </source>
</evidence>
<dbReference type="EC" id="1.1.1.85" evidence="5"/>
<dbReference type="Proteomes" id="UP000192872">
    <property type="component" value="Unassembled WGS sequence"/>
</dbReference>
<evidence type="ECO:0000313" key="16">
    <source>
        <dbReference type="EMBL" id="OQW49850.1"/>
    </source>
</evidence>
<protein>
    <recommendedName>
        <fullName evidence="5">3-isopropylmalate dehydrogenase</fullName>
        <ecNumber evidence="5">1.1.1.85</ecNumber>
    </recommendedName>
    <alternativeName>
        <fullName evidence="14">3-IPM-DH</fullName>
    </alternativeName>
</protein>
<dbReference type="SUPFAM" id="SSF53659">
    <property type="entry name" value="Isocitrate/Isopropylmalate dehydrogenase-like"/>
    <property type="match status" value="1"/>
</dbReference>
<comment type="cofactor">
    <cofactor evidence="1">
        <name>Mn(2+)</name>
        <dbReference type="ChEBI" id="CHEBI:29035"/>
    </cofactor>
</comment>
<evidence type="ECO:0000256" key="11">
    <source>
        <dbReference type="ARBA" id="ARBA00023027"/>
    </source>
</evidence>
<dbReference type="GO" id="GO:0051287">
    <property type="term" value="F:NAD binding"/>
    <property type="evidence" value="ECO:0007669"/>
    <property type="project" value="InterPro"/>
</dbReference>
<keyword evidence="12" id="KW-0464">Manganese</keyword>
<keyword evidence="8" id="KW-0479">Metal-binding</keyword>
<sequence length="368" mass="39276">MNTNDSFAIAVLPGDGVGHEVMAPCLAVLEAAAARIGGLSFRFETHQAGALHYRDHGVALPESALEAARHADAILLGAMGWPDIRYPDGTEIAPQLDLRFEFGLFAGVRPVRTLPGLTPILSDPRAAMLDFIVIRESTEGLFVSRGKGRVIDDREAHDTLTITRAVCEKLFDSAFALARQRKARGGKGLVTCVDKANIFASYAFFRKIFDERAALNPDIAANHLYVDAAALDMVRRPWTLDVMVMENMFGDILSDLGAGLMGGMGFAPSADIGLQHAVFQPCHGTAPDIAGQGKANPTAMILSGAMMLDWLGEKHGRPQALRAASLIREAVDSIYREGTQPCEIGGGAGTAEIGRRVLAALGSLPMTV</sequence>
<comment type="cofactor">
    <cofactor evidence="2">
        <name>Mg(2+)</name>
        <dbReference type="ChEBI" id="CHEBI:18420"/>
    </cofactor>
</comment>
<evidence type="ECO:0000256" key="8">
    <source>
        <dbReference type="ARBA" id="ARBA00022723"/>
    </source>
</evidence>
<dbReference type="AlphaFoldDB" id="A0A1W9HQW0"/>
<comment type="subunit">
    <text evidence="4">Homodimer.</text>
</comment>
<dbReference type="PANTHER" id="PTHR43275:SF1">
    <property type="entry name" value="D-MALATE DEHYDROGENASE [DECARBOXYLATING]"/>
    <property type="match status" value="1"/>
</dbReference>
<gene>
    <name evidence="16" type="ORF">A4S15_14060</name>
</gene>
<organism evidence="16 17">
    <name type="scientific">Candidatus Raskinella chloraquaticus</name>
    <dbReference type="NCBI Taxonomy" id="1951219"/>
    <lineage>
        <taxon>Bacteria</taxon>
        <taxon>Pseudomonadati</taxon>
        <taxon>Pseudomonadota</taxon>
        <taxon>Alphaproteobacteria</taxon>
        <taxon>Hyphomicrobiales</taxon>
        <taxon>Phreatobacteraceae</taxon>
        <taxon>Candidatus Raskinella</taxon>
    </lineage>
</organism>
<dbReference type="Pfam" id="PF00180">
    <property type="entry name" value="Iso_dh"/>
    <property type="match status" value="1"/>
</dbReference>
<dbReference type="EMBL" id="LWDL01000030">
    <property type="protein sequence ID" value="OQW49850.1"/>
    <property type="molecule type" value="Genomic_DNA"/>
</dbReference>
<keyword evidence="10" id="KW-0560">Oxidoreductase</keyword>
<dbReference type="InterPro" id="IPR019818">
    <property type="entry name" value="IsoCit/isopropylmalate_DH_CS"/>
</dbReference>
<dbReference type="PANTHER" id="PTHR43275">
    <property type="entry name" value="D-MALATE DEHYDROGENASE [DECARBOXYLATING]"/>
    <property type="match status" value="1"/>
</dbReference>
<dbReference type="SMART" id="SM01329">
    <property type="entry name" value="Iso_dh"/>
    <property type="match status" value="1"/>
</dbReference>
<dbReference type="GO" id="GO:0009098">
    <property type="term" value="P:L-leucine biosynthetic process"/>
    <property type="evidence" value="ECO:0007669"/>
    <property type="project" value="UniProtKB-KW"/>
</dbReference>
<evidence type="ECO:0000256" key="4">
    <source>
        <dbReference type="ARBA" id="ARBA00011738"/>
    </source>
</evidence>
<evidence type="ECO:0000256" key="12">
    <source>
        <dbReference type="ARBA" id="ARBA00023211"/>
    </source>
</evidence>
<keyword evidence="6" id="KW-0432">Leucine biosynthesis</keyword>
<dbReference type="InterPro" id="IPR024084">
    <property type="entry name" value="IsoPropMal-DH-like_dom"/>
</dbReference>
<evidence type="ECO:0000313" key="17">
    <source>
        <dbReference type="Proteomes" id="UP000192872"/>
    </source>
</evidence>
<evidence type="ECO:0000256" key="1">
    <source>
        <dbReference type="ARBA" id="ARBA00001936"/>
    </source>
</evidence>
<keyword evidence="9" id="KW-0460">Magnesium</keyword>
<dbReference type="RefSeq" id="WP_376801525.1">
    <property type="nucleotide sequence ID" value="NZ_DBNB01000021.1"/>
</dbReference>
<dbReference type="GO" id="GO:0003862">
    <property type="term" value="F:3-isopropylmalate dehydrogenase activity"/>
    <property type="evidence" value="ECO:0007669"/>
    <property type="project" value="UniProtKB-EC"/>
</dbReference>
<dbReference type="PROSITE" id="PS00470">
    <property type="entry name" value="IDH_IMDH"/>
    <property type="match status" value="1"/>
</dbReference>
<evidence type="ECO:0000256" key="2">
    <source>
        <dbReference type="ARBA" id="ARBA00001946"/>
    </source>
</evidence>
<evidence type="ECO:0000256" key="6">
    <source>
        <dbReference type="ARBA" id="ARBA00022430"/>
    </source>
</evidence>
<evidence type="ECO:0000256" key="14">
    <source>
        <dbReference type="ARBA" id="ARBA00033138"/>
    </source>
</evidence>
<evidence type="ECO:0000256" key="10">
    <source>
        <dbReference type="ARBA" id="ARBA00023002"/>
    </source>
</evidence>
<dbReference type="GO" id="GO:0000287">
    <property type="term" value="F:magnesium ion binding"/>
    <property type="evidence" value="ECO:0007669"/>
    <property type="project" value="InterPro"/>
</dbReference>
<dbReference type="FunFam" id="3.40.718.10:FF:000006">
    <property type="entry name" value="3-isopropylmalate dehydrogenase"/>
    <property type="match status" value="1"/>
</dbReference>
<dbReference type="Gene3D" id="3.40.718.10">
    <property type="entry name" value="Isopropylmalate Dehydrogenase"/>
    <property type="match status" value="1"/>
</dbReference>
<comment type="similarity">
    <text evidence="3">Belongs to the isocitrate and isopropylmalate dehydrogenases family. LeuB type 1 subfamily.</text>
</comment>
<evidence type="ECO:0000256" key="3">
    <source>
        <dbReference type="ARBA" id="ARBA00008319"/>
    </source>
</evidence>
<evidence type="ECO:0000256" key="9">
    <source>
        <dbReference type="ARBA" id="ARBA00022842"/>
    </source>
</evidence>
<comment type="caution">
    <text evidence="16">The sequence shown here is derived from an EMBL/GenBank/DDBJ whole genome shotgun (WGS) entry which is preliminary data.</text>
</comment>
<keyword evidence="7" id="KW-0028">Amino-acid biosynthesis</keyword>